<dbReference type="Pfam" id="PF01026">
    <property type="entry name" value="TatD_DNase"/>
    <property type="match status" value="1"/>
</dbReference>
<dbReference type="InterPro" id="IPR032466">
    <property type="entry name" value="Metal_Hydrolase"/>
</dbReference>
<dbReference type="OrthoDB" id="9810005at2"/>
<feature type="binding site" evidence="4">
    <location>
        <position position="204"/>
    </location>
    <ligand>
        <name>a divalent metal cation</name>
        <dbReference type="ChEBI" id="CHEBI:60240"/>
        <label>1</label>
    </ligand>
</feature>
<evidence type="ECO:0000313" key="5">
    <source>
        <dbReference type="EMBL" id="TXK79212.1"/>
    </source>
</evidence>
<name>A0A5C8LUE5_9GAMM</name>
<feature type="binding site" evidence="4">
    <location>
        <position position="130"/>
    </location>
    <ligand>
        <name>a divalent metal cation</name>
        <dbReference type="ChEBI" id="CHEBI:60240"/>
        <label>2</label>
    </ligand>
</feature>
<dbReference type="EMBL" id="VRLR01000011">
    <property type="protein sequence ID" value="TXK79212.1"/>
    <property type="molecule type" value="Genomic_DNA"/>
</dbReference>
<proteinExistence type="inferred from homology"/>
<dbReference type="Proteomes" id="UP000321814">
    <property type="component" value="Unassembled WGS sequence"/>
</dbReference>
<keyword evidence="6" id="KW-1185">Reference proteome</keyword>
<dbReference type="PIRSF" id="PIRSF005902">
    <property type="entry name" value="DNase_TatD"/>
    <property type="match status" value="1"/>
</dbReference>
<dbReference type="GO" id="GO:0016788">
    <property type="term" value="F:hydrolase activity, acting on ester bonds"/>
    <property type="evidence" value="ECO:0007669"/>
    <property type="project" value="InterPro"/>
</dbReference>
<dbReference type="GO" id="GO:0005829">
    <property type="term" value="C:cytosol"/>
    <property type="evidence" value="ECO:0007669"/>
    <property type="project" value="TreeGrafter"/>
</dbReference>
<dbReference type="CDD" id="cd01310">
    <property type="entry name" value="TatD_DNAse"/>
    <property type="match status" value="1"/>
</dbReference>
<dbReference type="AlphaFoldDB" id="A0A5C8LUE5"/>
<dbReference type="PROSITE" id="PS01091">
    <property type="entry name" value="TATD_3"/>
    <property type="match status" value="1"/>
</dbReference>
<dbReference type="PANTHER" id="PTHR46124:SF3">
    <property type="entry name" value="HYDROLASE"/>
    <property type="match status" value="1"/>
</dbReference>
<protein>
    <submittedName>
        <fullName evidence="5">Hydrolase TatD</fullName>
    </submittedName>
</protein>
<evidence type="ECO:0000256" key="2">
    <source>
        <dbReference type="ARBA" id="ARBA00022723"/>
    </source>
</evidence>
<accession>A0A5C8LUE5</accession>
<gene>
    <name evidence="5" type="ORF">FU839_15065</name>
</gene>
<dbReference type="InterPro" id="IPR001130">
    <property type="entry name" value="TatD-like"/>
</dbReference>
<dbReference type="GO" id="GO:0046872">
    <property type="term" value="F:metal ion binding"/>
    <property type="evidence" value="ECO:0007669"/>
    <property type="project" value="UniProtKB-KW"/>
</dbReference>
<keyword evidence="2 4" id="KW-0479">Metal-binding</keyword>
<dbReference type="InterPro" id="IPR018228">
    <property type="entry name" value="DNase_TatD-rel_CS"/>
</dbReference>
<reference evidence="5 6" key="1">
    <citation type="submission" date="2019-08" db="EMBL/GenBank/DDBJ databases">
        <title>Draft genome analysis of Rheinheimera tangshanensis isolated from the roots of fresh rice plants (Oryza sativa).</title>
        <authorList>
            <person name="Yu Q."/>
            <person name="Qi Y."/>
            <person name="Zhang H."/>
            <person name="Pu J."/>
        </authorList>
    </citation>
    <scope>NUCLEOTIDE SEQUENCE [LARGE SCALE GENOMIC DNA]</scope>
    <source>
        <strain evidence="5 6">JA3-B52</strain>
    </source>
</reference>
<evidence type="ECO:0000256" key="4">
    <source>
        <dbReference type="PIRSR" id="PIRSR005902-1"/>
    </source>
</evidence>
<evidence type="ECO:0000256" key="3">
    <source>
        <dbReference type="ARBA" id="ARBA00022801"/>
    </source>
</evidence>
<evidence type="ECO:0000313" key="6">
    <source>
        <dbReference type="Proteomes" id="UP000321814"/>
    </source>
</evidence>
<organism evidence="5 6">
    <name type="scientific">Rheinheimera tangshanensis</name>
    <dbReference type="NCBI Taxonomy" id="400153"/>
    <lineage>
        <taxon>Bacteria</taxon>
        <taxon>Pseudomonadati</taxon>
        <taxon>Pseudomonadota</taxon>
        <taxon>Gammaproteobacteria</taxon>
        <taxon>Chromatiales</taxon>
        <taxon>Chromatiaceae</taxon>
        <taxon>Rheinheimera</taxon>
    </lineage>
</organism>
<dbReference type="Gene3D" id="3.20.20.140">
    <property type="entry name" value="Metal-dependent hydrolases"/>
    <property type="match status" value="1"/>
</dbReference>
<dbReference type="RefSeq" id="WP_147905021.1">
    <property type="nucleotide sequence ID" value="NZ_BAAAGC010000011.1"/>
</dbReference>
<feature type="binding site" evidence="4">
    <location>
        <position position="153"/>
    </location>
    <ligand>
        <name>a divalent metal cation</name>
        <dbReference type="ChEBI" id="CHEBI:60240"/>
        <label>2</label>
    </ligand>
</feature>
<dbReference type="FunFam" id="3.20.20.140:FF:000005">
    <property type="entry name" value="TatD family hydrolase"/>
    <property type="match status" value="1"/>
</dbReference>
<evidence type="ECO:0000256" key="1">
    <source>
        <dbReference type="ARBA" id="ARBA00009275"/>
    </source>
</evidence>
<sequence>MKAWFDAGINLFNPRFSLDREQVLANAWHHGLSGMLLISSDIEESELQQAYALSDPRLYCTAGVHPHQADQVQADWICRLSSLLQHPSVVAVGECGLDFNRNFSTPQNQIQVFEAQLQLASEHNKAIYLHERDAFTTQYQMLQRYQGLAGVAHCFTGDKAQLKAYLDLGLYIGITGWLCDEKRGQSLREAVRYLPLDRLILETDAPFLLPKTLVPKPKSSRNEPAYLSEIAIQFASLTGYSLDDIAAYSRKNSQVLFQITADEYPL</sequence>
<feature type="binding site" evidence="4">
    <location>
        <position position="94"/>
    </location>
    <ligand>
        <name>a divalent metal cation</name>
        <dbReference type="ChEBI" id="CHEBI:60240"/>
        <label>1</label>
    </ligand>
</feature>
<keyword evidence="3 5" id="KW-0378">Hydrolase</keyword>
<comment type="similarity">
    <text evidence="1">Belongs to the metallo-dependent hydrolases superfamily. TatD-type hydrolase family.</text>
</comment>
<comment type="caution">
    <text evidence="5">The sequence shown here is derived from an EMBL/GenBank/DDBJ whole genome shotgun (WGS) entry which is preliminary data.</text>
</comment>
<dbReference type="SUPFAM" id="SSF51556">
    <property type="entry name" value="Metallo-dependent hydrolases"/>
    <property type="match status" value="1"/>
</dbReference>
<dbReference type="PANTHER" id="PTHR46124">
    <property type="entry name" value="D-AMINOACYL-TRNA DEACYLASE"/>
    <property type="match status" value="1"/>
</dbReference>